<reference evidence="6" key="1">
    <citation type="submission" date="2023-07" db="EMBL/GenBank/DDBJ databases">
        <title>Genome content predicts the carbon catabolic preferences of heterotrophic bacteria.</title>
        <authorList>
            <person name="Gralka M."/>
        </authorList>
    </citation>
    <scope>NUCLEOTIDE SEQUENCE</scope>
    <source>
        <strain evidence="7">5G01</strain>
        <strain evidence="6">I2M16</strain>
    </source>
</reference>
<dbReference type="GO" id="GO:0016020">
    <property type="term" value="C:membrane"/>
    <property type="evidence" value="ECO:0007669"/>
    <property type="project" value="UniProtKB-SubCell"/>
</dbReference>
<dbReference type="SUPFAM" id="SSF161084">
    <property type="entry name" value="MAPEG domain-like"/>
    <property type="match status" value="1"/>
</dbReference>
<dbReference type="Proteomes" id="UP001177341">
    <property type="component" value="Unassembled WGS sequence"/>
</dbReference>
<evidence type="ECO:0000313" key="6">
    <source>
        <dbReference type="EMBL" id="MDO6454024.1"/>
    </source>
</evidence>
<comment type="subcellular location">
    <subcellularLocation>
        <location evidence="1">Membrane</location>
    </subcellularLocation>
</comment>
<protein>
    <submittedName>
        <fullName evidence="6">MAPEG family protein</fullName>
    </submittedName>
</protein>
<evidence type="ECO:0000256" key="2">
    <source>
        <dbReference type="ARBA" id="ARBA00022692"/>
    </source>
</evidence>
<keyword evidence="3 5" id="KW-1133">Transmembrane helix</keyword>
<keyword evidence="4 5" id="KW-0472">Membrane</keyword>
<name>A0AAW7XL62_9GAMM</name>
<dbReference type="InterPro" id="IPR023352">
    <property type="entry name" value="MAPEG-like_dom_sf"/>
</dbReference>
<accession>A0AAW7XL62</accession>
<evidence type="ECO:0000256" key="5">
    <source>
        <dbReference type="SAM" id="Phobius"/>
    </source>
</evidence>
<dbReference type="Gene3D" id="1.20.120.550">
    <property type="entry name" value="Membrane associated eicosanoid/glutathione metabolism-like domain"/>
    <property type="match status" value="1"/>
</dbReference>
<evidence type="ECO:0000256" key="3">
    <source>
        <dbReference type="ARBA" id="ARBA00022989"/>
    </source>
</evidence>
<dbReference type="RefSeq" id="WP_212667411.1">
    <property type="nucleotide sequence ID" value="NZ_JAHHDZ010000019.1"/>
</dbReference>
<gene>
    <name evidence="6" type="ORF">Q4490_10650</name>
    <name evidence="7" type="ORF">Q8W30_14395</name>
</gene>
<dbReference type="InterPro" id="IPR001129">
    <property type="entry name" value="Membr-assoc_MAPEG"/>
</dbReference>
<evidence type="ECO:0000313" key="8">
    <source>
        <dbReference type="Proteomes" id="UP001169862"/>
    </source>
</evidence>
<keyword evidence="9" id="KW-1185">Reference proteome</keyword>
<dbReference type="Proteomes" id="UP001169862">
    <property type="component" value="Unassembled WGS sequence"/>
</dbReference>
<evidence type="ECO:0000256" key="1">
    <source>
        <dbReference type="ARBA" id="ARBA00004370"/>
    </source>
</evidence>
<evidence type="ECO:0000313" key="9">
    <source>
        <dbReference type="Proteomes" id="UP001177341"/>
    </source>
</evidence>
<dbReference type="EMBL" id="JAUOPG010000006">
    <property type="protein sequence ID" value="MDO6454024.1"/>
    <property type="molecule type" value="Genomic_DNA"/>
</dbReference>
<feature type="transmembrane region" description="Helical" evidence="5">
    <location>
        <begin position="82"/>
        <end position="104"/>
    </location>
</feature>
<evidence type="ECO:0000256" key="4">
    <source>
        <dbReference type="ARBA" id="ARBA00023136"/>
    </source>
</evidence>
<proteinExistence type="predicted"/>
<dbReference type="PANTHER" id="PTHR35371">
    <property type="entry name" value="INNER MEMBRANE PROTEIN"/>
    <property type="match status" value="1"/>
</dbReference>
<feature type="transmembrane region" description="Helical" evidence="5">
    <location>
        <begin position="116"/>
        <end position="134"/>
    </location>
</feature>
<organism evidence="6 8">
    <name type="scientific">Neptunomonas phycophila</name>
    <dbReference type="NCBI Taxonomy" id="1572645"/>
    <lineage>
        <taxon>Bacteria</taxon>
        <taxon>Pseudomonadati</taxon>
        <taxon>Pseudomonadota</taxon>
        <taxon>Gammaproteobacteria</taxon>
        <taxon>Oceanospirillales</taxon>
        <taxon>Oceanospirillaceae</taxon>
        <taxon>Neptunomonas</taxon>
    </lineage>
</organism>
<feature type="transmembrane region" description="Helical" evidence="5">
    <location>
        <begin position="6"/>
        <end position="28"/>
    </location>
</feature>
<dbReference type="AlphaFoldDB" id="A0AAW7XL62"/>
<keyword evidence="2 5" id="KW-0812">Transmembrane</keyword>
<dbReference type="EMBL" id="JAUYVO010000010">
    <property type="protein sequence ID" value="MDP2523761.1"/>
    <property type="molecule type" value="Genomic_DNA"/>
</dbReference>
<evidence type="ECO:0000313" key="7">
    <source>
        <dbReference type="EMBL" id="MDP2523761.1"/>
    </source>
</evidence>
<feature type="transmembrane region" description="Helical" evidence="5">
    <location>
        <begin position="57"/>
        <end position="76"/>
    </location>
</feature>
<dbReference type="PANTHER" id="PTHR35371:SF1">
    <property type="entry name" value="BLR7753 PROTEIN"/>
    <property type="match status" value="1"/>
</dbReference>
<sequence length="137" mass="15469">MMNYDFALFGFWVLALTLCVQFVVASVVKAKQPNAIPGKISESLSHGSFVFRAHRTFMNSLENLPLFLCAFLLATYTQVEPYWLGVAVWIYALARIVHMLLYYAIATERNPSPRSYAFLVGFLATLAILIKAGWQLL</sequence>
<dbReference type="Pfam" id="PF01124">
    <property type="entry name" value="MAPEG"/>
    <property type="match status" value="1"/>
</dbReference>
<comment type="caution">
    <text evidence="6">The sequence shown here is derived from an EMBL/GenBank/DDBJ whole genome shotgun (WGS) entry which is preliminary data.</text>
</comment>